<dbReference type="EMBL" id="MJLX01000003">
    <property type="protein sequence ID" value="RLM29007.1"/>
    <property type="molecule type" value="Genomic_DNA"/>
</dbReference>
<dbReference type="Gene3D" id="2.40.50.100">
    <property type="match status" value="1"/>
</dbReference>
<keyword evidence="2" id="KW-0443">Lipid metabolism</keyword>
<evidence type="ECO:0000256" key="1">
    <source>
        <dbReference type="ARBA" id="ARBA00003761"/>
    </source>
</evidence>
<dbReference type="GO" id="GO:0003989">
    <property type="term" value="F:acetyl-CoA carboxylase activity"/>
    <property type="evidence" value="ECO:0007669"/>
    <property type="project" value="InterPro"/>
</dbReference>
<dbReference type="GeneID" id="70907655"/>
<dbReference type="PRINTS" id="PR01071">
    <property type="entry name" value="ACOABIOTINCC"/>
</dbReference>
<dbReference type="InterPro" id="IPR000089">
    <property type="entry name" value="Biotin_lipoyl"/>
</dbReference>
<evidence type="ECO:0000313" key="4">
    <source>
        <dbReference type="EMBL" id="CPR13851.1"/>
    </source>
</evidence>
<dbReference type="NCBIfam" id="NF005457">
    <property type="entry name" value="PRK07051.1"/>
    <property type="match status" value="1"/>
</dbReference>
<dbReference type="OrthoDB" id="5297413at2"/>
<dbReference type="KEGG" id="bgj:AWC36_12665"/>
<dbReference type="RefSeq" id="WP_048635770.1">
    <property type="nucleotide sequence ID" value="NZ_CGIG01000001.1"/>
</dbReference>
<comment type="pathway">
    <text evidence="2">Lipid metabolism; fatty acid biosynthesis.</text>
</comment>
<dbReference type="GO" id="GO:0006633">
    <property type="term" value="P:fatty acid biosynthetic process"/>
    <property type="evidence" value="ECO:0007669"/>
    <property type="project" value="UniProtKB-UniPathway"/>
</dbReference>
<reference evidence="6" key="2">
    <citation type="submission" date="2015-01" db="EMBL/GenBank/DDBJ databases">
        <authorList>
            <person name="Paterson Steve"/>
        </authorList>
    </citation>
    <scope>NUCLEOTIDE SEQUENCE [LARGE SCALE GENOMIC DNA]</scope>
    <source>
        <strain evidence="6">OBR1</strain>
    </source>
</reference>
<dbReference type="InterPro" id="IPR011053">
    <property type="entry name" value="Single_hybrid_motif"/>
</dbReference>
<keyword evidence="2" id="KW-0092">Biotin</keyword>
<dbReference type="SUPFAM" id="SSF51230">
    <property type="entry name" value="Single hybrid motif"/>
    <property type="match status" value="1"/>
</dbReference>
<keyword evidence="2" id="KW-0444">Lipid biosynthesis</keyword>
<protein>
    <recommendedName>
        <fullName evidence="2">Biotin carboxyl carrier protein of acetyl-CoA carboxylase</fullName>
    </recommendedName>
</protein>
<reference evidence="5 7" key="3">
    <citation type="submission" date="2016-09" db="EMBL/GenBank/DDBJ databases">
        <authorList>
            <person name="Doonan J."/>
            <person name="Pachebat J.A."/>
            <person name="Golyshin P.N."/>
            <person name="Denman S."/>
            <person name="Mcdonald J.E."/>
        </authorList>
    </citation>
    <scope>NUCLEOTIDE SEQUENCE [LARGE SCALE GENOMIC DNA]</scope>
    <source>
        <strain evidence="5 7">FRB141</strain>
    </source>
</reference>
<dbReference type="STRING" id="1109412.BN1221_00255"/>
<dbReference type="InterPro" id="IPR001249">
    <property type="entry name" value="AcCoA_biotinCC"/>
</dbReference>
<dbReference type="Proteomes" id="UP000285972">
    <property type="component" value="Unassembled WGS sequence"/>
</dbReference>
<dbReference type="GO" id="GO:0009317">
    <property type="term" value="C:acetyl-CoA carboxylase complex"/>
    <property type="evidence" value="ECO:0007669"/>
    <property type="project" value="InterPro"/>
</dbReference>
<name>A0A0G4JQ38_9GAMM</name>
<evidence type="ECO:0000256" key="2">
    <source>
        <dbReference type="RuleBase" id="RU364072"/>
    </source>
</evidence>
<dbReference type="CDD" id="cd06850">
    <property type="entry name" value="biotinyl_domain"/>
    <property type="match status" value="1"/>
</dbReference>
<accession>A0A0G4JQ38</accession>
<keyword evidence="2" id="KW-0276">Fatty acid metabolism</keyword>
<evidence type="ECO:0000313" key="6">
    <source>
        <dbReference type="Proteomes" id="UP000044377"/>
    </source>
</evidence>
<dbReference type="Proteomes" id="UP000044377">
    <property type="component" value="Unassembled WGS sequence"/>
</dbReference>
<proteinExistence type="predicted"/>
<comment type="function">
    <text evidence="1 2">This protein is a component of the acetyl coenzyme A carboxylase complex; first, biotin carboxylase catalyzes the carboxylation of the carrier protein and then the transcarboxylase transfers the carboxyl group to form malonyl-CoA.</text>
</comment>
<feature type="domain" description="Lipoyl-binding" evidence="3">
    <location>
        <begin position="1"/>
        <end position="79"/>
    </location>
</feature>
<keyword evidence="6" id="KW-1185">Reference proteome</keyword>
<keyword evidence="2" id="KW-0275">Fatty acid biosynthesis</keyword>
<dbReference type="Pfam" id="PF00364">
    <property type="entry name" value="Biotin_lipoyl"/>
    <property type="match status" value="1"/>
</dbReference>
<evidence type="ECO:0000313" key="7">
    <source>
        <dbReference type="Proteomes" id="UP000285972"/>
    </source>
</evidence>
<reference evidence="4" key="1">
    <citation type="submission" date="2015-01" db="EMBL/GenBank/DDBJ databases">
        <authorList>
            <person name="Xiang T."/>
            <person name="Song Y."/>
            <person name="Huang L."/>
            <person name="Wang B."/>
            <person name="Wu P."/>
        </authorList>
    </citation>
    <scope>NUCLEOTIDE SEQUENCE [LARGE SCALE GENOMIC DNA]</scope>
    <source>
        <strain evidence="4">OBR1</strain>
    </source>
</reference>
<dbReference type="EMBL" id="CGIG01000001">
    <property type="protein sequence ID" value="CPR13851.1"/>
    <property type="molecule type" value="Genomic_DNA"/>
</dbReference>
<organism evidence="4 6">
    <name type="scientific">Brenneria goodwinii</name>
    <dbReference type="NCBI Taxonomy" id="1109412"/>
    <lineage>
        <taxon>Bacteria</taxon>
        <taxon>Pseudomonadati</taxon>
        <taxon>Pseudomonadota</taxon>
        <taxon>Gammaproteobacteria</taxon>
        <taxon>Enterobacterales</taxon>
        <taxon>Pectobacteriaceae</taxon>
        <taxon>Brenneria</taxon>
    </lineage>
</organism>
<evidence type="ECO:0000313" key="5">
    <source>
        <dbReference type="EMBL" id="RLM29007.1"/>
    </source>
</evidence>
<evidence type="ECO:0000259" key="3">
    <source>
        <dbReference type="PROSITE" id="PS50968"/>
    </source>
</evidence>
<sequence>MKEYEVRSPLPGIFYRRPAPDAAVFIAEEDVVNENTVIGLIEVMKQFSEVYAEQAGQLISFNINNGDAVEPGQVIAIIKTNR</sequence>
<gene>
    <name evidence="5" type="ORF">BIY26_02220</name>
    <name evidence="4" type="ORF">BN1221_00255</name>
</gene>
<dbReference type="UniPathway" id="UPA00094"/>
<dbReference type="PROSITE" id="PS50968">
    <property type="entry name" value="BIOTINYL_LIPOYL"/>
    <property type="match status" value="1"/>
</dbReference>
<dbReference type="AlphaFoldDB" id="A0A0G4JQ38"/>